<dbReference type="SUPFAM" id="SSF49503">
    <property type="entry name" value="Cupredoxins"/>
    <property type="match status" value="3"/>
</dbReference>
<dbReference type="InterPro" id="IPR002355">
    <property type="entry name" value="Cu_oxidase_Cu_BS"/>
</dbReference>
<evidence type="ECO:0000256" key="1">
    <source>
        <dbReference type="ARBA" id="ARBA00022723"/>
    </source>
</evidence>
<dbReference type="Gene3D" id="2.60.40.420">
    <property type="entry name" value="Cupredoxins - blue copper proteins"/>
    <property type="match status" value="3"/>
</dbReference>
<feature type="chain" id="PRO_5019401319" evidence="3">
    <location>
        <begin position="27"/>
        <end position="471"/>
    </location>
</feature>
<comment type="caution">
    <text evidence="7">The sequence shown here is derived from an EMBL/GenBank/DDBJ whole genome shotgun (WGS) entry which is preliminary data.</text>
</comment>
<dbReference type="Pfam" id="PF07731">
    <property type="entry name" value="Cu-oxidase_2"/>
    <property type="match status" value="1"/>
</dbReference>
<evidence type="ECO:0000259" key="5">
    <source>
        <dbReference type="Pfam" id="PF07731"/>
    </source>
</evidence>
<accession>A0A437QN67</accession>
<dbReference type="InterPro" id="IPR008972">
    <property type="entry name" value="Cupredoxin"/>
</dbReference>
<name>A0A437QN67_9PROT</name>
<protein>
    <submittedName>
        <fullName evidence="7">Multicopper oxidase family protein</fullName>
    </submittedName>
</protein>
<dbReference type="AlphaFoldDB" id="A0A437QN67"/>
<feature type="signal peptide" evidence="3">
    <location>
        <begin position="1"/>
        <end position="26"/>
    </location>
</feature>
<dbReference type="CDD" id="cd13909">
    <property type="entry name" value="CuRO_3_MCO_like_3"/>
    <property type="match status" value="1"/>
</dbReference>
<dbReference type="InterPro" id="IPR011706">
    <property type="entry name" value="Cu-oxidase_C"/>
</dbReference>
<dbReference type="Pfam" id="PF07732">
    <property type="entry name" value="Cu-oxidase_3"/>
    <property type="match status" value="1"/>
</dbReference>
<dbReference type="GO" id="GO:0016491">
    <property type="term" value="F:oxidoreductase activity"/>
    <property type="evidence" value="ECO:0007669"/>
    <property type="project" value="UniProtKB-KW"/>
</dbReference>
<dbReference type="PANTHER" id="PTHR11709">
    <property type="entry name" value="MULTI-COPPER OXIDASE"/>
    <property type="match status" value="1"/>
</dbReference>
<evidence type="ECO:0000313" key="7">
    <source>
        <dbReference type="EMBL" id="RVU35981.1"/>
    </source>
</evidence>
<gene>
    <name evidence="7" type="ORF">EOI86_12080</name>
</gene>
<dbReference type="InterPro" id="IPR045087">
    <property type="entry name" value="Cu-oxidase_fam"/>
</dbReference>
<evidence type="ECO:0000259" key="4">
    <source>
        <dbReference type="Pfam" id="PF00394"/>
    </source>
</evidence>
<evidence type="ECO:0000259" key="6">
    <source>
        <dbReference type="Pfam" id="PF07732"/>
    </source>
</evidence>
<dbReference type="EMBL" id="SADE01000002">
    <property type="protein sequence ID" value="RVU35981.1"/>
    <property type="molecule type" value="Genomic_DNA"/>
</dbReference>
<dbReference type="PROSITE" id="PS51318">
    <property type="entry name" value="TAT"/>
    <property type="match status" value="1"/>
</dbReference>
<sequence length="471" mass="51381">MNVAFTRRRVLQGGAAIALAAGFGNAAGFSAAQAASPILRAGEGLARLAPGDYPETRVWSYGDRVPGPVIRVGQGERLTRRFVNDLPQPSTVHWHGVRIDNAMDGVPGVTQEAVPVGGTFDYDFTLPDAGTYWYHPHNRTWEQLARGLYGPLIVEEADPPDVDRDEVLILDDWRLTEDAQIHEDSFGAMHDWSHAGRIGNWITVNGKGESRLPAKRFERFRLRLINAANARIFYLSLEGMKAWTVALDGQPLDAPQPVERLSLGPAQRADLIVDITAGEGEEAFLTSHEQTRDGEERFAITGFPVTGVARDQSLADPQPLPANPVPALGDLSSARREGLQMEGGAMGRMQGAMMGGGFMAMRDLAGAGKVWALNGRADMPDTPWITLTRGETVRIAMKNDTAWPHAMHLHGHHFRQMVGADIGPLRDTLLVGQGESAEIAFVADNPGDWLFHCHMVEHSAGGMMTWLRVDA</sequence>
<dbReference type="Proteomes" id="UP000287447">
    <property type="component" value="Unassembled WGS sequence"/>
</dbReference>
<dbReference type="InterPro" id="IPR001117">
    <property type="entry name" value="Cu-oxidase_2nd"/>
</dbReference>
<dbReference type="OrthoDB" id="9757546at2"/>
<keyword evidence="1" id="KW-0479">Metal-binding</keyword>
<dbReference type="Pfam" id="PF00394">
    <property type="entry name" value="Cu-oxidase"/>
    <property type="match status" value="1"/>
</dbReference>
<reference evidence="8" key="1">
    <citation type="submission" date="2019-01" db="EMBL/GenBank/DDBJ databases">
        <title>Gri0909 isolated from a small marine red alga.</title>
        <authorList>
            <person name="Kim J."/>
            <person name="Jeong S.E."/>
            <person name="Jeon C.O."/>
        </authorList>
    </citation>
    <scope>NUCLEOTIDE SEQUENCE [LARGE SCALE GENOMIC DNA]</scope>
    <source>
        <strain evidence="8">Gri0909</strain>
    </source>
</reference>
<keyword evidence="3" id="KW-0732">Signal</keyword>
<proteinExistence type="predicted"/>
<keyword evidence="2" id="KW-0560">Oxidoreductase</keyword>
<dbReference type="InterPro" id="IPR006311">
    <property type="entry name" value="TAT_signal"/>
</dbReference>
<dbReference type="InterPro" id="IPR011707">
    <property type="entry name" value="Cu-oxidase-like_N"/>
</dbReference>
<dbReference type="PROSITE" id="PS00080">
    <property type="entry name" value="MULTICOPPER_OXIDASE2"/>
    <property type="match status" value="1"/>
</dbReference>
<evidence type="ECO:0000256" key="3">
    <source>
        <dbReference type="SAM" id="SignalP"/>
    </source>
</evidence>
<evidence type="ECO:0000256" key="2">
    <source>
        <dbReference type="ARBA" id="ARBA00023002"/>
    </source>
</evidence>
<keyword evidence="8" id="KW-1185">Reference proteome</keyword>
<evidence type="ECO:0000313" key="8">
    <source>
        <dbReference type="Proteomes" id="UP000287447"/>
    </source>
</evidence>
<organism evidence="7 8">
    <name type="scientific">Hwanghaeella grinnelliae</name>
    <dbReference type="NCBI Taxonomy" id="2500179"/>
    <lineage>
        <taxon>Bacteria</taxon>
        <taxon>Pseudomonadati</taxon>
        <taxon>Pseudomonadota</taxon>
        <taxon>Alphaproteobacteria</taxon>
        <taxon>Rhodospirillales</taxon>
        <taxon>Rhodospirillaceae</taxon>
        <taxon>Hwanghaeella</taxon>
    </lineage>
</organism>
<dbReference type="GO" id="GO:0005507">
    <property type="term" value="F:copper ion binding"/>
    <property type="evidence" value="ECO:0007669"/>
    <property type="project" value="InterPro"/>
</dbReference>
<feature type="domain" description="Plastocyanin-like" evidence="6">
    <location>
        <begin position="50"/>
        <end position="157"/>
    </location>
</feature>
<feature type="domain" description="Plastocyanin-like" evidence="5">
    <location>
        <begin position="370"/>
        <end position="470"/>
    </location>
</feature>
<dbReference type="CDD" id="cd13861">
    <property type="entry name" value="CuRO_1_CumA_like"/>
    <property type="match status" value="1"/>
</dbReference>
<feature type="domain" description="Plastocyanin-like" evidence="4">
    <location>
        <begin position="166"/>
        <end position="277"/>
    </location>
</feature>